<dbReference type="InterPro" id="IPR036322">
    <property type="entry name" value="WD40_repeat_dom_sf"/>
</dbReference>
<dbReference type="SMART" id="SM00256">
    <property type="entry name" value="FBOX"/>
    <property type="match status" value="1"/>
</dbReference>
<dbReference type="SMART" id="SM00320">
    <property type="entry name" value="WD40"/>
    <property type="match status" value="4"/>
</dbReference>
<feature type="region of interest" description="Disordered" evidence="1">
    <location>
        <begin position="20"/>
        <end position="62"/>
    </location>
</feature>
<evidence type="ECO:0000259" key="2">
    <source>
        <dbReference type="PROSITE" id="PS50181"/>
    </source>
</evidence>
<evidence type="ECO:0000256" key="1">
    <source>
        <dbReference type="SAM" id="MobiDB-lite"/>
    </source>
</evidence>
<dbReference type="Pfam" id="PF00400">
    <property type="entry name" value="WD40"/>
    <property type="match status" value="1"/>
</dbReference>
<keyword evidence="4" id="KW-1185">Reference proteome</keyword>
<accession>A0ABQ9F9Q1</accession>
<evidence type="ECO:0000313" key="3">
    <source>
        <dbReference type="EMBL" id="KAJ8312956.1"/>
    </source>
</evidence>
<dbReference type="PROSITE" id="PS50181">
    <property type="entry name" value="FBOX"/>
    <property type="match status" value="1"/>
</dbReference>
<proteinExistence type="predicted"/>
<sequence>MATQSDDLEEFRKSWKKELENQHFENDRNWQQAERDSGTSSQPTSRSELPTKITKNSTGLNKESDLLTVQTKHPAFRESNSYTCTVASGSCVNKATQQYYPFRIVGNLLDESSPCYKNENKKRSLDPNFSSLDHKKVKKSTKFEKSNDLKKKRLKDIFTFKERVNKEVGECFLDQFIADLYKNFIKETVGTQEKQDKGLNCKVSRDEINEIPFFEIKLAREIAIKIFQYLDIRDLCSCSQVSRSWRSLAEDELLWCSICHRKGYEESFHTVDRANWKMIVRNHVETKRRLDLNWRNRIGKVTQLEHIQGGYLCAVTSDGETVVAGYTNGQVKMWDIEDQDQCIFNPSNTALIIDEGEESGTISNFITHIALSSTLVAAAYKHGNVDIWRRLEGTDPIQTIRVGLNNNNNRNNHVYKDNKDILLATHLEIHSAKIYGDGISFDPMVTIATENAVKLYKSDHPSSQMIDIHSHLVNWGYIKIYDVSSNKLKSTLLGSTWIVTCMNTHDSPTNMVVTGSGDRKIRVYDIRMNHPVVTYAGLHSLTSVQMDEWKVVSSGDDGFVCVWDQRMATKLWDWHNSSPVKHCRFSERRLIVGNVPTVKSQVLDEFETHIPKRLRGTISVYDFTVDQLTEGVPEECLSTYDQPEAYNYNIRLAMPYDNI</sequence>
<dbReference type="SUPFAM" id="SSF50978">
    <property type="entry name" value="WD40 repeat-like"/>
    <property type="match status" value="1"/>
</dbReference>
<dbReference type="Gene3D" id="2.130.10.10">
    <property type="entry name" value="YVTN repeat-like/Quinoprotein amine dehydrogenase"/>
    <property type="match status" value="2"/>
</dbReference>
<gene>
    <name evidence="3" type="ORF">KUTeg_010329</name>
</gene>
<feature type="compositionally biased region" description="Polar residues" evidence="1">
    <location>
        <begin position="38"/>
        <end position="62"/>
    </location>
</feature>
<evidence type="ECO:0000313" key="4">
    <source>
        <dbReference type="Proteomes" id="UP001217089"/>
    </source>
</evidence>
<dbReference type="PANTHER" id="PTHR14604">
    <property type="entry name" value="WD40 REPEAT PF20"/>
    <property type="match status" value="1"/>
</dbReference>
<dbReference type="InterPro" id="IPR001810">
    <property type="entry name" value="F-box_dom"/>
</dbReference>
<organism evidence="3 4">
    <name type="scientific">Tegillarca granosa</name>
    <name type="common">Malaysian cockle</name>
    <name type="synonym">Anadara granosa</name>
    <dbReference type="NCBI Taxonomy" id="220873"/>
    <lineage>
        <taxon>Eukaryota</taxon>
        <taxon>Metazoa</taxon>
        <taxon>Spiralia</taxon>
        <taxon>Lophotrochozoa</taxon>
        <taxon>Mollusca</taxon>
        <taxon>Bivalvia</taxon>
        <taxon>Autobranchia</taxon>
        <taxon>Pteriomorphia</taxon>
        <taxon>Arcoida</taxon>
        <taxon>Arcoidea</taxon>
        <taxon>Arcidae</taxon>
        <taxon>Tegillarca</taxon>
    </lineage>
</organism>
<comment type="caution">
    <text evidence="3">The sequence shown here is derived from an EMBL/GenBank/DDBJ whole genome shotgun (WGS) entry which is preliminary data.</text>
</comment>
<dbReference type="Gene3D" id="1.20.1280.50">
    <property type="match status" value="1"/>
</dbReference>
<dbReference type="InterPro" id="IPR001680">
    <property type="entry name" value="WD40_rpt"/>
</dbReference>
<dbReference type="InterPro" id="IPR015943">
    <property type="entry name" value="WD40/YVTN_repeat-like_dom_sf"/>
</dbReference>
<protein>
    <recommendedName>
        <fullName evidence="2">F-box domain-containing protein</fullName>
    </recommendedName>
</protein>
<reference evidence="3 4" key="1">
    <citation type="submission" date="2022-12" db="EMBL/GenBank/DDBJ databases">
        <title>Chromosome-level genome of Tegillarca granosa.</title>
        <authorList>
            <person name="Kim J."/>
        </authorList>
    </citation>
    <scope>NUCLEOTIDE SEQUENCE [LARGE SCALE GENOMIC DNA]</scope>
    <source>
        <strain evidence="3">Teg-2019</strain>
        <tissue evidence="3">Adductor muscle</tissue>
    </source>
</reference>
<name>A0ABQ9F9Q1_TEGGR</name>
<dbReference type="SUPFAM" id="SSF81383">
    <property type="entry name" value="F-box domain"/>
    <property type="match status" value="1"/>
</dbReference>
<dbReference type="PANTHER" id="PTHR14604:SF4">
    <property type="entry name" value="F-BOX DOMAIN-CONTAINING PROTEIN"/>
    <property type="match status" value="1"/>
</dbReference>
<dbReference type="CDD" id="cd22134">
    <property type="entry name" value="F-box_FBXW8"/>
    <property type="match status" value="1"/>
</dbReference>
<dbReference type="EMBL" id="JARBDR010000440">
    <property type="protein sequence ID" value="KAJ8312956.1"/>
    <property type="molecule type" value="Genomic_DNA"/>
</dbReference>
<feature type="compositionally biased region" description="Basic and acidic residues" evidence="1">
    <location>
        <begin position="20"/>
        <end position="37"/>
    </location>
</feature>
<feature type="domain" description="F-box" evidence="2">
    <location>
        <begin position="212"/>
        <end position="258"/>
    </location>
</feature>
<dbReference type="InterPro" id="IPR036047">
    <property type="entry name" value="F-box-like_dom_sf"/>
</dbReference>
<dbReference type="Pfam" id="PF12937">
    <property type="entry name" value="F-box-like"/>
    <property type="match status" value="1"/>
</dbReference>
<dbReference type="Proteomes" id="UP001217089">
    <property type="component" value="Unassembled WGS sequence"/>
</dbReference>
<dbReference type="InterPro" id="IPR050995">
    <property type="entry name" value="WD-F-box_domain-protein"/>
</dbReference>